<dbReference type="PANTHER" id="PTHR34475">
    <property type="match status" value="1"/>
</dbReference>
<dbReference type="InterPro" id="IPR010982">
    <property type="entry name" value="Lambda_DNA-bd_dom_sf"/>
</dbReference>
<evidence type="ECO:0000313" key="4">
    <source>
        <dbReference type="Proteomes" id="UP000428803"/>
    </source>
</evidence>
<evidence type="ECO:0000313" key="3">
    <source>
        <dbReference type="EMBL" id="QGY81789.1"/>
    </source>
</evidence>
<proteinExistence type="predicted"/>
<dbReference type="EMBL" id="CP035733">
    <property type="protein sequence ID" value="QGY81789.1"/>
    <property type="molecule type" value="Genomic_DNA"/>
</dbReference>
<dbReference type="InterPro" id="IPR001387">
    <property type="entry name" value="Cro/C1-type_HTH"/>
</dbReference>
<sequence length="350" mass="36830">MPLSGICPERWRENGPWRFALGDDSPSEEEFRFQTVGEQLKAERERLGLSLSDLAAKTRVPMRHLESIEKSDFGALPGSTYTLGFARSYARAVDMDSAKVSTDLRAELAQGGHEGYQAPLQNYEPADPARVPSRALAWTAAGIGVLLVAAYFVWRSMTLGGGGDISMPAPAAEKAASAATAPAETPNPDGAVVLTATDNVWVKVYDADNKRLYEKEMVKGDSFTVPQDANKPMIVTGRPQVLTVTVGGKEVPALGPADKTVADLEISAKALLARVPAPAPAESTASTPAASTTSSSNSNSSASNSTPRERTVERRTPAANPSAPRVTEKTVEKAAEAPAPAAPATENSGN</sequence>
<organism evidence="3 4">
    <name type="scientific">Sphingorhabdus lacus</name>
    <dbReference type="NCBI Taxonomy" id="392610"/>
    <lineage>
        <taxon>Bacteria</taxon>
        <taxon>Pseudomonadati</taxon>
        <taxon>Pseudomonadota</taxon>
        <taxon>Alphaproteobacteria</taxon>
        <taxon>Sphingomonadales</taxon>
        <taxon>Sphingomonadaceae</taxon>
        <taxon>Sphingorhabdus</taxon>
    </lineage>
</organism>
<evidence type="ECO:0000256" key="1">
    <source>
        <dbReference type="SAM" id="MobiDB-lite"/>
    </source>
</evidence>
<dbReference type="KEGG" id="slaa:EUU25_14890"/>
<keyword evidence="4" id="KW-1185">Reference proteome</keyword>
<dbReference type="CDD" id="cd00093">
    <property type="entry name" value="HTH_XRE"/>
    <property type="match status" value="1"/>
</dbReference>
<dbReference type="SUPFAM" id="SSF47413">
    <property type="entry name" value="lambda repressor-like DNA-binding domains"/>
    <property type="match status" value="1"/>
</dbReference>
<feature type="domain" description="Cytoskeleton protein RodZ-like C-terminal" evidence="2">
    <location>
        <begin position="193"/>
        <end position="264"/>
    </location>
</feature>
<dbReference type="Pfam" id="PF13413">
    <property type="entry name" value="HTH_25"/>
    <property type="match status" value="1"/>
</dbReference>
<accession>A0A6I6L7E2</accession>
<protein>
    <submittedName>
        <fullName evidence="3">Helix-turn-helix domain-containing protein</fullName>
    </submittedName>
</protein>
<name>A0A6I6L7E2_9SPHN</name>
<dbReference type="InterPro" id="IPR050400">
    <property type="entry name" value="Bact_Cytoskel_RodZ"/>
</dbReference>
<reference evidence="4" key="1">
    <citation type="submission" date="2019-01" db="EMBL/GenBank/DDBJ databases">
        <title>Sphingorhabdus lacus sp.nov., isolated from an oligotrophic freshwater lake.</title>
        <authorList>
            <person name="Park M."/>
        </authorList>
    </citation>
    <scope>NUCLEOTIDE SEQUENCE [LARGE SCALE GENOMIC DNA]</scope>
    <source>
        <strain evidence="4">IMCC1753</strain>
    </source>
</reference>
<evidence type="ECO:0000259" key="2">
    <source>
        <dbReference type="Pfam" id="PF13464"/>
    </source>
</evidence>
<feature type="compositionally biased region" description="Low complexity" evidence="1">
    <location>
        <begin position="336"/>
        <end position="350"/>
    </location>
</feature>
<dbReference type="InterPro" id="IPR025194">
    <property type="entry name" value="RodZ-like_C"/>
</dbReference>
<dbReference type="Gene3D" id="1.10.260.40">
    <property type="entry name" value="lambda repressor-like DNA-binding domains"/>
    <property type="match status" value="1"/>
</dbReference>
<dbReference type="AlphaFoldDB" id="A0A6I6L7E2"/>
<dbReference type="PANTHER" id="PTHR34475:SF1">
    <property type="entry name" value="CYTOSKELETON PROTEIN RODZ"/>
    <property type="match status" value="1"/>
</dbReference>
<feature type="compositionally biased region" description="Low complexity" evidence="1">
    <location>
        <begin position="278"/>
        <end position="306"/>
    </location>
</feature>
<gene>
    <name evidence="3" type="ORF">EUU25_14890</name>
</gene>
<dbReference type="Proteomes" id="UP000428803">
    <property type="component" value="Chromosome"/>
</dbReference>
<dbReference type="OrthoDB" id="9790252at2"/>
<feature type="region of interest" description="Disordered" evidence="1">
    <location>
        <begin position="278"/>
        <end position="350"/>
    </location>
</feature>
<dbReference type="Pfam" id="PF13464">
    <property type="entry name" value="RodZ_C"/>
    <property type="match status" value="1"/>
</dbReference>
<feature type="compositionally biased region" description="Basic and acidic residues" evidence="1">
    <location>
        <begin position="326"/>
        <end position="335"/>
    </location>
</feature>
<dbReference type="GO" id="GO:0003677">
    <property type="term" value="F:DNA binding"/>
    <property type="evidence" value="ECO:0007669"/>
    <property type="project" value="InterPro"/>
</dbReference>
<feature type="compositionally biased region" description="Basic and acidic residues" evidence="1">
    <location>
        <begin position="307"/>
        <end position="316"/>
    </location>
</feature>